<proteinExistence type="inferred from homology"/>
<dbReference type="PIRSF" id="PIRSF001892">
    <property type="entry name" value="CyaE"/>
    <property type="match status" value="1"/>
</dbReference>
<dbReference type="PANTHER" id="PTHR30026">
    <property type="entry name" value="OUTER MEMBRANE PROTEIN TOLC"/>
    <property type="match status" value="1"/>
</dbReference>
<feature type="region of interest" description="Disordered" evidence="8">
    <location>
        <begin position="322"/>
        <end position="347"/>
    </location>
</feature>
<gene>
    <name evidence="10" type="ORF">DFR24_2146</name>
</gene>
<feature type="compositionally biased region" description="Polar residues" evidence="8">
    <location>
        <begin position="101"/>
        <end position="116"/>
    </location>
</feature>
<dbReference type="GO" id="GO:0031640">
    <property type="term" value="P:killing of cells of another organism"/>
    <property type="evidence" value="ECO:0007669"/>
    <property type="project" value="UniProtKB-KW"/>
</dbReference>
<dbReference type="RefSeq" id="WP_133881223.1">
    <property type="nucleotide sequence ID" value="NZ_MWIN01000001.1"/>
</dbReference>
<keyword evidence="11" id="KW-1185">Reference proteome</keyword>
<evidence type="ECO:0000256" key="2">
    <source>
        <dbReference type="ARBA" id="ARBA00022448"/>
    </source>
</evidence>
<evidence type="ECO:0000256" key="9">
    <source>
        <dbReference type="SAM" id="SignalP"/>
    </source>
</evidence>
<evidence type="ECO:0000313" key="10">
    <source>
        <dbReference type="EMBL" id="TDU32742.1"/>
    </source>
</evidence>
<dbReference type="GO" id="GO:1990281">
    <property type="term" value="C:efflux pump complex"/>
    <property type="evidence" value="ECO:0007669"/>
    <property type="project" value="TreeGrafter"/>
</dbReference>
<evidence type="ECO:0000256" key="8">
    <source>
        <dbReference type="SAM" id="MobiDB-lite"/>
    </source>
</evidence>
<keyword evidence="7" id="KW-0204">Cytolysis</keyword>
<dbReference type="GO" id="GO:0015288">
    <property type="term" value="F:porin activity"/>
    <property type="evidence" value="ECO:0007669"/>
    <property type="project" value="TreeGrafter"/>
</dbReference>
<keyword evidence="5 7" id="KW-0472">Membrane</keyword>
<evidence type="ECO:0000256" key="1">
    <source>
        <dbReference type="ARBA" id="ARBA00007613"/>
    </source>
</evidence>
<keyword evidence="7" id="KW-0354">Hemolysis</keyword>
<comment type="function">
    <text evidence="7">CyaE is necessary for transport of calmodulin-sensitive adenylate cyclase-hemolysin (cyclolysin).</text>
</comment>
<comment type="caution">
    <text evidence="10">The sequence shown here is derived from an EMBL/GenBank/DDBJ whole genome shotgun (WGS) entry which is preliminary data.</text>
</comment>
<keyword evidence="9" id="KW-0732">Signal</keyword>
<dbReference type="GO" id="GO:0015562">
    <property type="term" value="F:efflux transmembrane transporter activity"/>
    <property type="evidence" value="ECO:0007669"/>
    <property type="project" value="InterPro"/>
</dbReference>
<protein>
    <recommendedName>
        <fullName evidence="7">Protein CyaE</fullName>
    </recommendedName>
</protein>
<evidence type="ECO:0000256" key="3">
    <source>
        <dbReference type="ARBA" id="ARBA00022452"/>
    </source>
</evidence>
<sequence length="494" mass="51484">MLVNLPRWLSRVLLASVAWAGTTLPAAAFEFSDPFGDLAAIPSLQETGRPCPPTLPERPLNLADVIDTSLCRNPQTASAWATARSRAAAVGAARSAYLPTVSGSGSATRTVAGDSTSSSGFGGGEGEGSEFSSSSSGNKTRYSASATLSYLLFDFGARGAALDGARALLDAARATRNATLQTVYLSAVTSYYGWVSAEGALKAAQEGERAAKESLDAATIREQVGTATRADRLQAQTAYSQSQLTRVQAEGALRTSLGTLANAMGLAANTKLRLAEAPVVSPSADYTEQLDPLVTASIEARPDLAAAAANLRSAESDIDAARAAGRPSLSASASQSYTDTGTRTRDTTSVGLSLSIPIFEGFSTTYRVRGAEAQLEASKAELERLRNQATLDVYQAHSELTTQTQSVFTAQSLVAAAEESESVARGRYEAGVGTILDLINAQSSAADARRQLVLARSNWAAARTQLAQSVGVLDTARNPDLDTNMTPAATPTRR</sequence>
<dbReference type="InterPro" id="IPR051906">
    <property type="entry name" value="TolC-like"/>
</dbReference>
<evidence type="ECO:0000256" key="4">
    <source>
        <dbReference type="ARBA" id="ARBA00022692"/>
    </source>
</evidence>
<comment type="subcellular location">
    <subcellularLocation>
        <location evidence="7">Cell outer membrane</location>
        <topology evidence="7">Peripheral membrane protein</topology>
    </subcellularLocation>
</comment>
<keyword evidence="2 7" id="KW-0813">Transport</keyword>
<dbReference type="Pfam" id="PF02321">
    <property type="entry name" value="OEP"/>
    <property type="match status" value="2"/>
</dbReference>
<dbReference type="OrthoDB" id="5296315at2"/>
<evidence type="ECO:0000256" key="7">
    <source>
        <dbReference type="PIRNR" id="PIRNR001892"/>
    </source>
</evidence>
<keyword evidence="6 7" id="KW-0998">Cell outer membrane</keyword>
<dbReference type="EMBL" id="SOBT01000008">
    <property type="protein sequence ID" value="TDU32742.1"/>
    <property type="molecule type" value="Genomic_DNA"/>
</dbReference>
<evidence type="ECO:0000256" key="6">
    <source>
        <dbReference type="ARBA" id="ARBA00023237"/>
    </source>
</evidence>
<comment type="similarity">
    <text evidence="1 7">Belongs to the outer membrane factor (OMF) (TC 1.B.17) family.</text>
</comment>
<dbReference type="Proteomes" id="UP000295341">
    <property type="component" value="Unassembled WGS sequence"/>
</dbReference>
<dbReference type="GO" id="GO:0009279">
    <property type="term" value="C:cell outer membrane"/>
    <property type="evidence" value="ECO:0007669"/>
    <property type="project" value="UniProtKB-SubCell"/>
</dbReference>
<dbReference type="InterPro" id="IPR028351">
    <property type="entry name" value="CyaE"/>
</dbReference>
<feature type="signal peptide" evidence="9">
    <location>
        <begin position="1"/>
        <end position="28"/>
    </location>
</feature>
<feature type="chain" id="PRO_5030099634" description="Protein CyaE" evidence="9">
    <location>
        <begin position="29"/>
        <end position="494"/>
    </location>
</feature>
<keyword evidence="3" id="KW-1134">Transmembrane beta strand</keyword>
<feature type="region of interest" description="Disordered" evidence="8">
    <location>
        <begin position="101"/>
        <end position="138"/>
    </location>
</feature>
<dbReference type="Gene3D" id="1.20.1600.10">
    <property type="entry name" value="Outer membrane efflux proteins (OEP)"/>
    <property type="match status" value="1"/>
</dbReference>
<dbReference type="InterPro" id="IPR003423">
    <property type="entry name" value="OMP_efflux"/>
</dbReference>
<accession>A0A4R7PG28</accession>
<organism evidence="10 11">
    <name type="scientific">Panacagrimonas perspica</name>
    <dbReference type="NCBI Taxonomy" id="381431"/>
    <lineage>
        <taxon>Bacteria</taxon>
        <taxon>Pseudomonadati</taxon>
        <taxon>Pseudomonadota</taxon>
        <taxon>Gammaproteobacteria</taxon>
        <taxon>Nevskiales</taxon>
        <taxon>Nevskiaceae</taxon>
        <taxon>Panacagrimonas</taxon>
    </lineage>
</organism>
<evidence type="ECO:0000313" key="11">
    <source>
        <dbReference type="Proteomes" id="UP000295341"/>
    </source>
</evidence>
<keyword evidence="4" id="KW-0812">Transmembrane</keyword>
<dbReference type="PANTHER" id="PTHR30026:SF21">
    <property type="entry name" value="SLR1270 PROTEIN"/>
    <property type="match status" value="1"/>
</dbReference>
<name>A0A4R7PG28_9GAMM</name>
<dbReference type="AlphaFoldDB" id="A0A4R7PG28"/>
<dbReference type="SUPFAM" id="SSF56954">
    <property type="entry name" value="Outer membrane efflux proteins (OEP)"/>
    <property type="match status" value="1"/>
</dbReference>
<evidence type="ECO:0000256" key="5">
    <source>
        <dbReference type="ARBA" id="ARBA00023136"/>
    </source>
</evidence>
<reference evidence="10 11" key="1">
    <citation type="submission" date="2019-03" db="EMBL/GenBank/DDBJ databases">
        <title>Genomic Encyclopedia of Type Strains, Phase IV (KMG-IV): sequencing the most valuable type-strain genomes for metagenomic binning, comparative biology and taxonomic classification.</title>
        <authorList>
            <person name="Goeker M."/>
        </authorList>
    </citation>
    <scope>NUCLEOTIDE SEQUENCE [LARGE SCALE GENOMIC DNA]</scope>
    <source>
        <strain evidence="10 11">DSM 26377</strain>
    </source>
</reference>